<accession>A0A6A6KIP5</accession>
<feature type="region of interest" description="Disordered" evidence="1">
    <location>
        <begin position="80"/>
        <end position="114"/>
    </location>
</feature>
<gene>
    <name evidence="2" type="ORF">GH714_013272</name>
</gene>
<name>A0A6A6KIP5_HEVBR</name>
<proteinExistence type="predicted"/>
<dbReference type="AlphaFoldDB" id="A0A6A6KIP5"/>
<organism evidence="2 3">
    <name type="scientific">Hevea brasiliensis</name>
    <name type="common">Para rubber tree</name>
    <name type="synonym">Siphonia brasiliensis</name>
    <dbReference type="NCBI Taxonomy" id="3981"/>
    <lineage>
        <taxon>Eukaryota</taxon>
        <taxon>Viridiplantae</taxon>
        <taxon>Streptophyta</taxon>
        <taxon>Embryophyta</taxon>
        <taxon>Tracheophyta</taxon>
        <taxon>Spermatophyta</taxon>
        <taxon>Magnoliopsida</taxon>
        <taxon>eudicotyledons</taxon>
        <taxon>Gunneridae</taxon>
        <taxon>Pentapetalae</taxon>
        <taxon>rosids</taxon>
        <taxon>fabids</taxon>
        <taxon>Malpighiales</taxon>
        <taxon>Euphorbiaceae</taxon>
        <taxon>Crotonoideae</taxon>
        <taxon>Micrandreae</taxon>
        <taxon>Hevea</taxon>
    </lineage>
</organism>
<evidence type="ECO:0000313" key="2">
    <source>
        <dbReference type="EMBL" id="KAF2288782.1"/>
    </source>
</evidence>
<reference evidence="2 3" key="1">
    <citation type="journal article" date="2020" name="Mol. Plant">
        <title>The Chromosome-Based Rubber Tree Genome Provides New Insights into Spurge Genome Evolution and Rubber Biosynthesis.</title>
        <authorList>
            <person name="Liu J."/>
            <person name="Shi C."/>
            <person name="Shi C.C."/>
            <person name="Li W."/>
            <person name="Zhang Q.J."/>
            <person name="Zhang Y."/>
            <person name="Li K."/>
            <person name="Lu H.F."/>
            <person name="Shi C."/>
            <person name="Zhu S.T."/>
            <person name="Xiao Z.Y."/>
            <person name="Nan H."/>
            <person name="Yue Y."/>
            <person name="Zhu X.G."/>
            <person name="Wu Y."/>
            <person name="Hong X.N."/>
            <person name="Fan G.Y."/>
            <person name="Tong Y."/>
            <person name="Zhang D."/>
            <person name="Mao C.L."/>
            <person name="Liu Y.L."/>
            <person name="Hao S.J."/>
            <person name="Liu W.Q."/>
            <person name="Lv M.Q."/>
            <person name="Zhang H.B."/>
            <person name="Liu Y."/>
            <person name="Hu-Tang G.R."/>
            <person name="Wang J.P."/>
            <person name="Wang J.H."/>
            <person name="Sun Y.H."/>
            <person name="Ni S.B."/>
            <person name="Chen W.B."/>
            <person name="Zhang X.C."/>
            <person name="Jiao Y.N."/>
            <person name="Eichler E.E."/>
            <person name="Li G.H."/>
            <person name="Liu X."/>
            <person name="Gao L.Z."/>
        </authorList>
    </citation>
    <scope>NUCLEOTIDE SEQUENCE [LARGE SCALE GENOMIC DNA]</scope>
    <source>
        <strain evidence="3">cv. GT1</strain>
        <tissue evidence="2">Leaf</tissue>
    </source>
</reference>
<evidence type="ECO:0000256" key="1">
    <source>
        <dbReference type="SAM" id="MobiDB-lite"/>
    </source>
</evidence>
<dbReference type="EMBL" id="JAAGAX010000016">
    <property type="protein sequence ID" value="KAF2288782.1"/>
    <property type="molecule type" value="Genomic_DNA"/>
</dbReference>
<dbReference type="Proteomes" id="UP000467840">
    <property type="component" value="Chromosome 8"/>
</dbReference>
<keyword evidence="3" id="KW-1185">Reference proteome</keyword>
<feature type="compositionally biased region" description="Basic and acidic residues" evidence="1">
    <location>
        <begin position="98"/>
        <end position="114"/>
    </location>
</feature>
<protein>
    <submittedName>
        <fullName evidence="2">Uncharacterized protein</fullName>
    </submittedName>
</protein>
<sequence length="114" mass="11992">MKDEHYRGGIALLQNETRMAELDSAVSAAVVISAAQTLGHFDGIIAAATCSGFKTRKASTEGKGESTRLAGYSRRSKTILEGDQAVGQQSNIQLADYPEQKAGRKEAHGPEGGA</sequence>
<evidence type="ECO:0000313" key="3">
    <source>
        <dbReference type="Proteomes" id="UP000467840"/>
    </source>
</evidence>
<comment type="caution">
    <text evidence="2">The sequence shown here is derived from an EMBL/GenBank/DDBJ whole genome shotgun (WGS) entry which is preliminary data.</text>
</comment>